<dbReference type="PANTHER" id="PTHR30616:SF2">
    <property type="entry name" value="PURINE NUCLEOSIDE PHOSPHORYLASE LACC1"/>
    <property type="match status" value="1"/>
</dbReference>
<dbReference type="Gene3D" id="3.60.140.10">
    <property type="entry name" value="CNF1/YfiH-like putative cysteine hydrolases"/>
    <property type="match status" value="1"/>
</dbReference>
<comment type="caution">
    <text evidence="13">The sequence shown here is derived from an EMBL/GenBank/DDBJ whole genome shotgun (WGS) entry which is preliminary data.</text>
</comment>
<comment type="catalytic activity">
    <reaction evidence="10">
        <text>adenosine + phosphate = alpha-D-ribose 1-phosphate + adenine</text>
        <dbReference type="Rhea" id="RHEA:27642"/>
        <dbReference type="ChEBI" id="CHEBI:16335"/>
        <dbReference type="ChEBI" id="CHEBI:16708"/>
        <dbReference type="ChEBI" id="CHEBI:43474"/>
        <dbReference type="ChEBI" id="CHEBI:57720"/>
        <dbReference type="EC" id="2.4.2.1"/>
    </reaction>
    <physiologicalReaction direction="left-to-right" evidence="10">
        <dbReference type="Rhea" id="RHEA:27643"/>
    </physiologicalReaction>
</comment>
<gene>
    <name evidence="13" type="primary">pgeF</name>
    <name evidence="13" type="ORF">H7C18_01835</name>
</gene>
<dbReference type="InterPro" id="IPR038371">
    <property type="entry name" value="Cu_polyphenol_OxRdtase_sf"/>
</dbReference>
<keyword evidence="5" id="KW-0808">Transferase</keyword>
<evidence type="ECO:0000256" key="1">
    <source>
        <dbReference type="ARBA" id="ARBA00000553"/>
    </source>
</evidence>
<dbReference type="PANTHER" id="PTHR30616">
    <property type="entry name" value="UNCHARACTERIZED PROTEIN YFIH"/>
    <property type="match status" value="1"/>
</dbReference>
<dbReference type="RefSeq" id="WP_185127304.1">
    <property type="nucleotide sequence ID" value="NZ_JACJVO010000002.1"/>
</dbReference>
<evidence type="ECO:0000256" key="11">
    <source>
        <dbReference type="ARBA" id="ARBA00049893"/>
    </source>
</evidence>
<comment type="catalytic activity">
    <reaction evidence="1">
        <text>inosine + phosphate = alpha-D-ribose 1-phosphate + hypoxanthine</text>
        <dbReference type="Rhea" id="RHEA:27646"/>
        <dbReference type="ChEBI" id="CHEBI:17368"/>
        <dbReference type="ChEBI" id="CHEBI:17596"/>
        <dbReference type="ChEBI" id="CHEBI:43474"/>
        <dbReference type="ChEBI" id="CHEBI:57720"/>
        <dbReference type="EC" id="2.4.2.1"/>
    </reaction>
    <physiologicalReaction direction="left-to-right" evidence="1">
        <dbReference type="Rhea" id="RHEA:27647"/>
    </physiologicalReaction>
</comment>
<evidence type="ECO:0000256" key="12">
    <source>
        <dbReference type="RuleBase" id="RU361274"/>
    </source>
</evidence>
<reference evidence="13 14" key="1">
    <citation type="submission" date="2020-08" db="EMBL/GenBank/DDBJ databases">
        <title>Cohnella phylogeny.</title>
        <authorList>
            <person name="Dunlap C."/>
        </authorList>
    </citation>
    <scope>NUCLEOTIDE SEQUENCE [LARGE SCALE GENOMIC DNA]</scope>
    <source>
        <strain evidence="13 14">CBP 2801</strain>
    </source>
</reference>
<name>A0A7X0SGN4_9BACL</name>
<comment type="similarity">
    <text evidence="4 12">Belongs to the purine nucleoside phosphorylase YfiH/LACC1 family.</text>
</comment>
<evidence type="ECO:0000256" key="6">
    <source>
        <dbReference type="ARBA" id="ARBA00022723"/>
    </source>
</evidence>
<evidence type="ECO:0000256" key="10">
    <source>
        <dbReference type="ARBA" id="ARBA00048968"/>
    </source>
</evidence>
<dbReference type="Proteomes" id="UP000564644">
    <property type="component" value="Unassembled WGS sequence"/>
</dbReference>
<evidence type="ECO:0000256" key="9">
    <source>
        <dbReference type="ARBA" id="ARBA00047989"/>
    </source>
</evidence>
<accession>A0A7X0SGN4</accession>
<comment type="catalytic activity">
    <reaction evidence="9">
        <text>adenosine + H2O + H(+) = inosine + NH4(+)</text>
        <dbReference type="Rhea" id="RHEA:24408"/>
        <dbReference type="ChEBI" id="CHEBI:15377"/>
        <dbReference type="ChEBI" id="CHEBI:15378"/>
        <dbReference type="ChEBI" id="CHEBI:16335"/>
        <dbReference type="ChEBI" id="CHEBI:17596"/>
        <dbReference type="ChEBI" id="CHEBI:28938"/>
        <dbReference type="EC" id="3.5.4.4"/>
    </reaction>
    <physiologicalReaction direction="left-to-right" evidence="9">
        <dbReference type="Rhea" id="RHEA:24409"/>
    </physiologicalReaction>
</comment>
<dbReference type="GO" id="GO:0016787">
    <property type="term" value="F:hydrolase activity"/>
    <property type="evidence" value="ECO:0007669"/>
    <property type="project" value="UniProtKB-KW"/>
</dbReference>
<evidence type="ECO:0000256" key="4">
    <source>
        <dbReference type="ARBA" id="ARBA00007353"/>
    </source>
</evidence>
<comment type="cofactor">
    <cofactor evidence="2">
        <name>Zn(2+)</name>
        <dbReference type="ChEBI" id="CHEBI:29105"/>
    </cofactor>
</comment>
<dbReference type="AlphaFoldDB" id="A0A7X0SGN4"/>
<evidence type="ECO:0000256" key="7">
    <source>
        <dbReference type="ARBA" id="ARBA00022801"/>
    </source>
</evidence>
<comment type="catalytic activity">
    <reaction evidence="11">
        <text>S-methyl-5'-thioadenosine + phosphate = 5-(methylsulfanyl)-alpha-D-ribose 1-phosphate + adenine</text>
        <dbReference type="Rhea" id="RHEA:11852"/>
        <dbReference type="ChEBI" id="CHEBI:16708"/>
        <dbReference type="ChEBI" id="CHEBI:17509"/>
        <dbReference type="ChEBI" id="CHEBI:43474"/>
        <dbReference type="ChEBI" id="CHEBI:58533"/>
        <dbReference type="EC" id="2.4.2.28"/>
    </reaction>
    <physiologicalReaction direction="left-to-right" evidence="11">
        <dbReference type="Rhea" id="RHEA:11853"/>
    </physiologicalReaction>
</comment>
<dbReference type="SUPFAM" id="SSF64438">
    <property type="entry name" value="CNF1/YfiH-like putative cysteine hydrolases"/>
    <property type="match status" value="1"/>
</dbReference>
<dbReference type="NCBIfam" id="TIGR00726">
    <property type="entry name" value="peptidoglycan editing factor PgeF"/>
    <property type="match status" value="1"/>
</dbReference>
<protein>
    <recommendedName>
        <fullName evidence="12">Purine nucleoside phosphorylase</fullName>
    </recommendedName>
</protein>
<keyword evidence="8" id="KW-0862">Zinc</keyword>
<dbReference type="InterPro" id="IPR003730">
    <property type="entry name" value="Cu_polyphenol_OxRdtase"/>
</dbReference>
<comment type="function">
    <text evidence="3">Purine nucleoside enzyme that catalyzes the phosphorolysis of adenosine and inosine nucleosides, yielding D-ribose 1-phosphate and the respective free bases, adenine and hypoxanthine. Also catalyzes the phosphorolysis of S-methyl-5'-thioadenosine into adenine and S-methyl-5-thio-alpha-D-ribose 1-phosphate. Also has adenosine deaminase activity.</text>
</comment>
<evidence type="ECO:0000256" key="8">
    <source>
        <dbReference type="ARBA" id="ARBA00022833"/>
    </source>
</evidence>
<dbReference type="Pfam" id="PF02578">
    <property type="entry name" value="Cu-oxidase_4"/>
    <property type="match status" value="1"/>
</dbReference>
<dbReference type="InterPro" id="IPR011324">
    <property type="entry name" value="Cytotoxic_necrot_fac-like_cat"/>
</dbReference>
<dbReference type="EMBL" id="JACJVO010000002">
    <property type="protein sequence ID" value="MBB6729634.1"/>
    <property type="molecule type" value="Genomic_DNA"/>
</dbReference>
<evidence type="ECO:0000256" key="5">
    <source>
        <dbReference type="ARBA" id="ARBA00022679"/>
    </source>
</evidence>
<dbReference type="GO" id="GO:0017061">
    <property type="term" value="F:S-methyl-5-thioadenosine phosphorylase activity"/>
    <property type="evidence" value="ECO:0007669"/>
    <property type="project" value="UniProtKB-EC"/>
</dbReference>
<dbReference type="GO" id="GO:0005507">
    <property type="term" value="F:copper ion binding"/>
    <property type="evidence" value="ECO:0007669"/>
    <property type="project" value="TreeGrafter"/>
</dbReference>
<dbReference type="CDD" id="cd16833">
    <property type="entry name" value="YfiH"/>
    <property type="match status" value="1"/>
</dbReference>
<organism evidence="13 14">
    <name type="scientific">Cohnella zeiphila</name>
    <dbReference type="NCBI Taxonomy" id="2761120"/>
    <lineage>
        <taxon>Bacteria</taxon>
        <taxon>Bacillati</taxon>
        <taxon>Bacillota</taxon>
        <taxon>Bacilli</taxon>
        <taxon>Bacillales</taxon>
        <taxon>Paenibacillaceae</taxon>
        <taxon>Cohnella</taxon>
    </lineage>
</organism>
<keyword evidence="7" id="KW-0378">Hydrolase</keyword>
<keyword evidence="6" id="KW-0479">Metal-binding</keyword>
<evidence type="ECO:0000256" key="2">
    <source>
        <dbReference type="ARBA" id="ARBA00001947"/>
    </source>
</evidence>
<evidence type="ECO:0000313" key="14">
    <source>
        <dbReference type="Proteomes" id="UP000564644"/>
    </source>
</evidence>
<evidence type="ECO:0000256" key="3">
    <source>
        <dbReference type="ARBA" id="ARBA00003215"/>
    </source>
</evidence>
<sequence>MEPFKPKEHPAGGARLLHLERWEAQGGVTAGFSTRHGGVSAAPLDTLNTALHVGDEAQAVLANRDRVAGTLGWDVAAWTCAEQVHGNRVHVVTAADRGRGRLDRASAVQGTDALITNEPDVLLVMYFADCVPLYFLDPETGALGLAHAGWKGTVADVAGETVRAMERTFGTKPADLLAAIGPSIGVCCYEVDEAVLRHVRPLAERAETEDGTFFTPVENGRAKLNLKEINRHLMIKAGILPSRIELTTWCTGCRTDLFFSHRMENGATGRMMSWLGRKRG</sequence>
<proteinExistence type="inferred from homology"/>
<evidence type="ECO:0000313" key="13">
    <source>
        <dbReference type="EMBL" id="MBB6729634.1"/>
    </source>
</evidence>
<keyword evidence="14" id="KW-1185">Reference proteome</keyword>